<gene>
    <name evidence="1" type="ORF">ZHAS_00017073</name>
</gene>
<dbReference type="VEuPathDB" id="VectorBase:ASIC017073"/>
<dbReference type="EMBL" id="KE525342">
    <property type="protein sequence ID" value="KFB49060.1"/>
    <property type="molecule type" value="Genomic_DNA"/>
</dbReference>
<sequence>MPNDFKWTVKMDGLHAPFCSICQSGHFSFGSDYGGASEDAVVAEEINEKQTATLETKKATFFRFPSIVARPLMRMLLAGDPPNRGTHPALMRARFFRSLDQFSIAHRPSSACGGRFRWRCGVRK</sequence>
<name>A0A084WFR6_ANOSI</name>
<reference evidence="2" key="2">
    <citation type="submission" date="2020-05" db="UniProtKB">
        <authorList>
            <consortium name="EnsemblMetazoa"/>
        </authorList>
    </citation>
    <scope>IDENTIFICATION</scope>
</reference>
<evidence type="ECO:0000313" key="3">
    <source>
        <dbReference type="Proteomes" id="UP000030765"/>
    </source>
</evidence>
<dbReference type="Proteomes" id="UP000030765">
    <property type="component" value="Unassembled WGS sequence"/>
</dbReference>
<evidence type="ECO:0000313" key="1">
    <source>
        <dbReference type="EMBL" id="KFB49060.1"/>
    </source>
</evidence>
<proteinExistence type="predicted"/>
<organism evidence="1">
    <name type="scientific">Anopheles sinensis</name>
    <name type="common">Mosquito</name>
    <dbReference type="NCBI Taxonomy" id="74873"/>
    <lineage>
        <taxon>Eukaryota</taxon>
        <taxon>Metazoa</taxon>
        <taxon>Ecdysozoa</taxon>
        <taxon>Arthropoda</taxon>
        <taxon>Hexapoda</taxon>
        <taxon>Insecta</taxon>
        <taxon>Pterygota</taxon>
        <taxon>Neoptera</taxon>
        <taxon>Endopterygota</taxon>
        <taxon>Diptera</taxon>
        <taxon>Nematocera</taxon>
        <taxon>Culicoidea</taxon>
        <taxon>Culicidae</taxon>
        <taxon>Anophelinae</taxon>
        <taxon>Anopheles</taxon>
    </lineage>
</organism>
<dbReference type="EMBL" id="ATLV01023391">
    <property type="status" value="NOT_ANNOTATED_CDS"/>
    <property type="molecule type" value="Genomic_DNA"/>
</dbReference>
<dbReference type="EnsemblMetazoa" id="ASIC017073-RA">
    <property type="protein sequence ID" value="ASIC017073-PA"/>
    <property type="gene ID" value="ASIC017073"/>
</dbReference>
<protein>
    <submittedName>
        <fullName evidence="1 2">DNA invertase</fullName>
    </submittedName>
</protein>
<evidence type="ECO:0000313" key="2">
    <source>
        <dbReference type="EnsemblMetazoa" id="ASIC017073-PA"/>
    </source>
</evidence>
<keyword evidence="3" id="KW-1185">Reference proteome</keyword>
<accession>A0A084WFR6</accession>
<reference evidence="1 3" key="1">
    <citation type="journal article" date="2014" name="BMC Genomics">
        <title>Genome sequence of Anopheles sinensis provides insight into genetics basis of mosquito competence for malaria parasites.</title>
        <authorList>
            <person name="Zhou D."/>
            <person name="Zhang D."/>
            <person name="Ding G."/>
            <person name="Shi L."/>
            <person name="Hou Q."/>
            <person name="Ye Y."/>
            <person name="Xu Y."/>
            <person name="Zhou H."/>
            <person name="Xiong C."/>
            <person name="Li S."/>
            <person name="Yu J."/>
            <person name="Hong S."/>
            <person name="Yu X."/>
            <person name="Zou P."/>
            <person name="Chen C."/>
            <person name="Chang X."/>
            <person name="Wang W."/>
            <person name="Lv Y."/>
            <person name="Sun Y."/>
            <person name="Ma L."/>
            <person name="Shen B."/>
            <person name="Zhu C."/>
        </authorList>
    </citation>
    <scope>NUCLEOTIDE SEQUENCE [LARGE SCALE GENOMIC DNA]</scope>
</reference>
<dbReference type="AlphaFoldDB" id="A0A084WFR6"/>